<proteinExistence type="predicted"/>
<sequence length="364" mass="42520">MKEFKRKIKKIVKVILAYLTVVYWKIRPLKKTNKPVAFLFHVSKWKQSYLSAYLDHYDIRFVPFDYKLKFLRFEIEKYPTKVFMIWGFNHDDDLLKYAKTNDIPVQRIEDGFVRSKGLGSMHTPPFSICIDKKGMYFDASQPSDLEEILNNYPFKEDQTLLLQAKQCIGLLINLGISKYNHIDLRDIHDIYGKKIKKRILVIGQVEDDASILKGSIKKWTNNDLVRIAYKENPDAEIIYKPHPDVLTGRRQKQSNPVEVKHLAKIIEEPLSLVDSLQTIDHVYTITSLSGFEALLRGIPVTTLGAPFYSGWGLTDDRQLIRRRKRKLTVEELFAGAYILYPLYRDPYSKEVLTLEETIKRISNQ</sequence>
<dbReference type="OrthoDB" id="543755at2"/>
<evidence type="ECO:0000313" key="2">
    <source>
        <dbReference type="Proteomes" id="UP000306477"/>
    </source>
</evidence>
<organism evidence="1 2">
    <name type="scientific">Bacillus timonensis</name>
    <dbReference type="NCBI Taxonomy" id="1033734"/>
    <lineage>
        <taxon>Bacteria</taxon>
        <taxon>Bacillati</taxon>
        <taxon>Bacillota</taxon>
        <taxon>Bacilli</taxon>
        <taxon>Bacillales</taxon>
        <taxon>Bacillaceae</taxon>
        <taxon>Bacillus</taxon>
    </lineage>
</organism>
<dbReference type="RefSeq" id="WP_136380699.1">
    <property type="nucleotide sequence ID" value="NZ_SLUB01000035.1"/>
</dbReference>
<dbReference type="AlphaFoldDB" id="A0A4V3V7D5"/>
<gene>
    <name evidence="1" type="ORF">E1I69_16580</name>
</gene>
<evidence type="ECO:0000313" key="1">
    <source>
        <dbReference type="EMBL" id="THE11023.1"/>
    </source>
</evidence>
<comment type="caution">
    <text evidence="1">The sequence shown here is derived from an EMBL/GenBank/DDBJ whole genome shotgun (WGS) entry which is preliminary data.</text>
</comment>
<dbReference type="Proteomes" id="UP000306477">
    <property type="component" value="Unassembled WGS sequence"/>
</dbReference>
<dbReference type="CDD" id="cd16439">
    <property type="entry name" value="beta_Kdo_transferase_KpsC_2"/>
    <property type="match status" value="1"/>
</dbReference>
<dbReference type="InterPro" id="IPR007833">
    <property type="entry name" value="Capsule_polysaccharide_synth"/>
</dbReference>
<dbReference type="GO" id="GO:0000271">
    <property type="term" value="P:polysaccharide biosynthetic process"/>
    <property type="evidence" value="ECO:0007669"/>
    <property type="project" value="InterPro"/>
</dbReference>
<protein>
    <submittedName>
        <fullName evidence="1">Capsular polysaccharide biosynthesis protein</fullName>
    </submittedName>
</protein>
<keyword evidence="2" id="KW-1185">Reference proteome</keyword>
<dbReference type="GO" id="GO:0015774">
    <property type="term" value="P:polysaccharide transport"/>
    <property type="evidence" value="ECO:0007669"/>
    <property type="project" value="InterPro"/>
</dbReference>
<reference evidence="1 2" key="1">
    <citation type="journal article" date="2019" name="Indoor Air">
        <title>Impacts of indoor surface finishes on bacterial viability.</title>
        <authorList>
            <person name="Hu J."/>
            <person name="Maamar S.B."/>
            <person name="Glawe A.J."/>
            <person name="Gottel N."/>
            <person name="Gilbert J.A."/>
            <person name="Hartmann E.M."/>
        </authorList>
    </citation>
    <scope>NUCLEOTIDE SEQUENCE [LARGE SCALE GENOMIC DNA]</scope>
    <source>
        <strain evidence="1 2">AF060A6</strain>
    </source>
</reference>
<accession>A0A4V3V7D5</accession>
<dbReference type="EMBL" id="SLUB01000035">
    <property type="protein sequence ID" value="THE11023.1"/>
    <property type="molecule type" value="Genomic_DNA"/>
</dbReference>
<name>A0A4V3V7D5_9BACI</name>
<dbReference type="Pfam" id="PF05159">
    <property type="entry name" value="Capsule_synth"/>
    <property type="match status" value="1"/>
</dbReference>